<protein>
    <recommendedName>
        <fullName evidence="3">JmjC domain-containing protein</fullName>
    </recommendedName>
</protein>
<proteinExistence type="predicted"/>
<gene>
    <name evidence="1" type="ORF">M438DRAFT_271958</name>
</gene>
<sequence>MFNVFSTILTVSRFHKDAFNGTWVKCLAGIKAWFFLDPSAEEGDFETPAPENIRCILLFPGDVLYMPAGLSVPHAVVTVCGPCLMAGGQRLDKTSLIPQLKEIYRMMREPSTTNEDVPRSEFRAILSTLLTLIKEDPKDFEDPKGLRDTIVSIQACLQN</sequence>
<dbReference type="AlphaFoldDB" id="A0A074XTE0"/>
<evidence type="ECO:0000313" key="2">
    <source>
        <dbReference type="Proteomes" id="UP000030706"/>
    </source>
</evidence>
<dbReference type="RefSeq" id="XP_029761419.1">
    <property type="nucleotide sequence ID" value="XM_029900519.1"/>
</dbReference>
<name>A0A074XTE0_AURPU</name>
<dbReference type="OrthoDB" id="4161428at2759"/>
<evidence type="ECO:0008006" key="3">
    <source>
        <dbReference type="Google" id="ProtNLM"/>
    </source>
</evidence>
<evidence type="ECO:0000313" key="1">
    <source>
        <dbReference type="EMBL" id="KEQ85232.1"/>
    </source>
</evidence>
<dbReference type="HOGENOM" id="CLU_1660384_0_0_1"/>
<dbReference type="STRING" id="1043002.A0A074XTE0"/>
<dbReference type="Gene3D" id="2.60.120.650">
    <property type="entry name" value="Cupin"/>
    <property type="match status" value="1"/>
</dbReference>
<keyword evidence="2" id="KW-1185">Reference proteome</keyword>
<dbReference type="EMBL" id="KL584980">
    <property type="protein sequence ID" value="KEQ85232.1"/>
    <property type="molecule type" value="Genomic_DNA"/>
</dbReference>
<reference evidence="1 2" key="1">
    <citation type="journal article" date="2014" name="BMC Genomics">
        <title>Genome sequencing of four Aureobasidium pullulans varieties: biotechnological potential, stress tolerance, and description of new species.</title>
        <authorList>
            <person name="Gostin Ar C."/>
            <person name="Ohm R.A."/>
            <person name="Kogej T."/>
            <person name="Sonjak S."/>
            <person name="Turk M."/>
            <person name="Zajc J."/>
            <person name="Zalar P."/>
            <person name="Grube M."/>
            <person name="Sun H."/>
            <person name="Han J."/>
            <person name="Sharma A."/>
            <person name="Chiniquy J."/>
            <person name="Ngan C.Y."/>
            <person name="Lipzen A."/>
            <person name="Barry K."/>
            <person name="Grigoriev I.V."/>
            <person name="Gunde-Cimerman N."/>
        </authorList>
    </citation>
    <scope>NUCLEOTIDE SEQUENCE [LARGE SCALE GENOMIC DNA]</scope>
    <source>
        <strain evidence="1 2">EXF-150</strain>
    </source>
</reference>
<dbReference type="GeneID" id="40742825"/>
<accession>A0A074XTE0</accession>
<dbReference type="SUPFAM" id="SSF51197">
    <property type="entry name" value="Clavaminate synthase-like"/>
    <property type="match status" value="1"/>
</dbReference>
<organism evidence="1 2">
    <name type="scientific">Aureobasidium pullulans EXF-150</name>
    <dbReference type="NCBI Taxonomy" id="1043002"/>
    <lineage>
        <taxon>Eukaryota</taxon>
        <taxon>Fungi</taxon>
        <taxon>Dikarya</taxon>
        <taxon>Ascomycota</taxon>
        <taxon>Pezizomycotina</taxon>
        <taxon>Dothideomycetes</taxon>
        <taxon>Dothideomycetidae</taxon>
        <taxon>Dothideales</taxon>
        <taxon>Saccotheciaceae</taxon>
        <taxon>Aureobasidium</taxon>
    </lineage>
</organism>
<dbReference type="Proteomes" id="UP000030706">
    <property type="component" value="Unassembled WGS sequence"/>
</dbReference>